<feature type="compositionally biased region" description="Polar residues" evidence="2">
    <location>
        <begin position="1116"/>
        <end position="1128"/>
    </location>
</feature>
<feature type="compositionally biased region" description="Polar residues" evidence="2">
    <location>
        <begin position="927"/>
        <end position="939"/>
    </location>
</feature>
<feature type="compositionally biased region" description="Low complexity" evidence="2">
    <location>
        <begin position="1353"/>
        <end position="1366"/>
    </location>
</feature>
<dbReference type="InterPro" id="IPR032675">
    <property type="entry name" value="LRR_dom_sf"/>
</dbReference>
<name>A0A814IZQ9_9BILA</name>
<reference evidence="4" key="1">
    <citation type="submission" date="2021-02" db="EMBL/GenBank/DDBJ databases">
        <authorList>
            <person name="Nowell W R."/>
        </authorList>
    </citation>
    <scope>NUCLEOTIDE SEQUENCE</scope>
</reference>
<dbReference type="Pfam" id="PF17888">
    <property type="entry name" value="Carm_PH"/>
    <property type="match status" value="1"/>
</dbReference>
<comment type="caution">
    <text evidence="4">The sequence shown here is derived from an EMBL/GenBank/DDBJ whole genome shotgun (WGS) entry which is preliminary data.</text>
</comment>
<dbReference type="Proteomes" id="UP000663829">
    <property type="component" value="Unassembled WGS sequence"/>
</dbReference>
<dbReference type="SMART" id="SM00368">
    <property type="entry name" value="LRR_RI"/>
    <property type="match status" value="3"/>
</dbReference>
<feature type="region of interest" description="Disordered" evidence="2">
    <location>
        <begin position="1261"/>
        <end position="1380"/>
    </location>
</feature>
<dbReference type="GO" id="GO:0005886">
    <property type="term" value="C:plasma membrane"/>
    <property type="evidence" value="ECO:0007669"/>
    <property type="project" value="TreeGrafter"/>
</dbReference>
<feature type="compositionally biased region" description="Basic and acidic residues" evidence="2">
    <location>
        <begin position="1339"/>
        <end position="1350"/>
    </location>
</feature>
<dbReference type="GO" id="GO:0016477">
    <property type="term" value="P:cell migration"/>
    <property type="evidence" value="ECO:0007669"/>
    <property type="project" value="TreeGrafter"/>
</dbReference>
<feature type="compositionally biased region" description="Polar residues" evidence="2">
    <location>
        <begin position="1054"/>
        <end position="1072"/>
    </location>
</feature>
<feature type="compositionally biased region" description="Basic residues" evidence="2">
    <location>
        <begin position="1078"/>
        <end position="1089"/>
    </location>
</feature>
<dbReference type="EMBL" id="CAJNOQ010003812">
    <property type="protein sequence ID" value="CAF1030703.1"/>
    <property type="molecule type" value="Genomic_DNA"/>
</dbReference>
<feature type="region of interest" description="Disordered" evidence="2">
    <location>
        <begin position="917"/>
        <end position="953"/>
    </location>
</feature>
<organism evidence="4 6">
    <name type="scientific">Didymodactylos carnosus</name>
    <dbReference type="NCBI Taxonomy" id="1234261"/>
    <lineage>
        <taxon>Eukaryota</taxon>
        <taxon>Metazoa</taxon>
        <taxon>Spiralia</taxon>
        <taxon>Gnathifera</taxon>
        <taxon>Rotifera</taxon>
        <taxon>Eurotatoria</taxon>
        <taxon>Bdelloidea</taxon>
        <taxon>Philodinida</taxon>
        <taxon>Philodinidae</taxon>
        <taxon>Didymodactylos</taxon>
    </lineage>
</organism>
<dbReference type="InterPro" id="IPR051279">
    <property type="entry name" value="PP1-Reg/Actin-Interact_Protein"/>
</dbReference>
<feature type="compositionally biased region" description="Low complexity" evidence="2">
    <location>
        <begin position="940"/>
        <end position="950"/>
    </location>
</feature>
<dbReference type="InterPro" id="IPR000781">
    <property type="entry name" value="ERH"/>
</dbReference>
<dbReference type="Proteomes" id="UP000681722">
    <property type="component" value="Unassembled WGS sequence"/>
</dbReference>
<dbReference type="Pfam" id="PF01133">
    <property type="entry name" value="ER"/>
    <property type="match status" value="1"/>
</dbReference>
<dbReference type="OrthoDB" id="18598at2759"/>
<feature type="region of interest" description="Disordered" evidence="2">
    <location>
        <begin position="889"/>
        <end position="908"/>
    </location>
</feature>
<gene>
    <name evidence="4" type="ORF">GPM918_LOCUS15263</name>
    <name evidence="5" type="ORF">SRO942_LOCUS15263</name>
</gene>
<comment type="similarity">
    <text evidence="1">Belongs to the E(R) family.</text>
</comment>
<dbReference type="SUPFAM" id="SSF52047">
    <property type="entry name" value="RNI-like"/>
    <property type="match status" value="1"/>
</dbReference>
<evidence type="ECO:0000313" key="6">
    <source>
        <dbReference type="Proteomes" id="UP000663829"/>
    </source>
</evidence>
<accession>A0A814IZQ9</accession>
<dbReference type="GO" id="GO:0030027">
    <property type="term" value="C:lamellipodium"/>
    <property type="evidence" value="ECO:0007669"/>
    <property type="project" value="TreeGrafter"/>
</dbReference>
<dbReference type="InterPro" id="IPR035912">
    <property type="entry name" value="EHR_sf"/>
</dbReference>
<dbReference type="SUPFAM" id="SSF143875">
    <property type="entry name" value="ERH-like"/>
    <property type="match status" value="1"/>
</dbReference>
<protein>
    <recommendedName>
        <fullName evidence="3">CARMIL pleckstrin homology domain-containing protein</fullName>
    </recommendedName>
</protein>
<dbReference type="PANTHER" id="PTHR24112">
    <property type="entry name" value="LEUCINE-RICH REPEAT, ISOFORM F-RELATED"/>
    <property type="match status" value="1"/>
</dbReference>
<feature type="compositionally biased region" description="Basic and acidic residues" evidence="2">
    <location>
        <begin position="1154"/>
        <end position="1163"/>
    </location>
</feature>
<dbReference type="Gene3D" id="3.80.10.10">
    <property type="entry name" value="Ribonuclease Inhibitor"/>
    <property type="match status" value="1"/>
</dbReference>
<evidence type="ECO:0000313" key="4">
    <source>
        <dbReference type="EMBL" id="CAF1030703.1"/>
    </source>
</evidence>
<evidence type="ECO:0000313" key="5">
    <source>
        <dbReference type="EMBL" id="CAF3801528.1"/>
    </source>
</evidence>
<evidence type="ECO:0000259" key="3">
    <source>
        <dbReference type="Pfam" id="PF17888"/>
    </source>
</evidence>
<dbReference type="InterPro" id="IPR011993">
    <property type="entry name" value="PH-like_dom_sf"/>
</dbReference>
<dbReference type="EMBL" id="CAJOBC010003812">
    <property type="protein sequence ID" value="CAF3801528.1"/>
    <property type="molecule type" value="Genomic_DNA"/>
</dbReference>
<dbReference type="InterPro" id="IPR041245">
    <property type="entry name" value="CARMIL_PH"/>
</dbReference>
<evidence type="ECO:0000256" key="2">
    <source>
        <dbReference type="SAM" id="MobiDB-lite"/>
    </source>
</evidence>
<feature type="domain" description="CARMIL pleckstrin homology" evidence="3">
    <location>
        <begin position="26"/>
        <end position="98"/>
    </location>
</feature>
<dbReference type="Gene3D" id="3.30.2260.10">
    <property type="entry name" value="Enhancer of rudimentary"/>
    <property type="match status" value="1"/>
</dbReference>
<dbReference type="PANTHER" id="PTHR24112:SF66">
    <property type="entry name" value="LEUCINE-RICH REPEAT, ISOFORM F"/>
    <property type="match status" value="1"/>
</dbReference>
<proteinExistence type="inferred from homology"/>
<evidence type="ECO:0000256" key="1">
    <source>
        <dbReference type="ARBA" id="ARBA00007491"/>
    </source>
</evidence>
<feature type="compositionally biased region" description="Polar residues" evidence="2">
    <location>
        <begin position="1307"/>
        <end position="1322"/>
    </location>
</feature>
<dbReference type="Gene3D" id="2.30.29.30">
    <property type="entry name" value="Pleckstrin-homology domain (PH domain)/Phosphotyrosine-binding domain (PTB)"/>
    <property type="match status" value="1"/>
</dbReference>
<sequence>MSERDDLSELVASAKSACKCQLFTFNGKVRYGIKAEKLDDRLLCMDTVHVYIISVKIPVKIECGFNILAIKRIGRPAESHIIIETDDEKKHILYSHNEKSNLQLFLITLIRAYRFIYSDLLPINLDIYPDSERKELIRQANDLFSASSVGDFRPCGGYSSMYICLCDHYGIHQEQTVIEIVETIFAQRASREFTFKEFEQISQKEWRPIIGALTYNNWFKKLTIENIKLSGDSLNELVTVLRLSESIKEVRLINCSLRNDFISKLSQFFPQTKFEHLDLSHNPIEDKSLIQLTEKLQQRKTPLITLNLVSCNLTQKSVHVFNTALSNNLYLSRSLTSINLSCNKLKEETDITVLFNNENNIEELQLGDNDLIIENLFHALSTVQTSKLRRLSVVNSVAKSTSTTSTSSSGFVKTFFQKTTNLQILQLINTDLSNEFLREVCDGLHSNIDLKKIDLRLSGNNLETFIHDYAARFASIPSLVTLELTNCELNNELSNFLAELKKNRKLKSLHIGKNFNNIKSKNYPKTIHAIKELLTDTTLESFYIPDSKLRDSYTGELLSALINSPPLKLLDIRGNQMLEHGVRMLTHVLKLNRHLHTVYFDRNSISLNGFEEIVNAMECNNVICYLPVPVNDIIAMKINEKDNRISSLMNKLDAICMRNQNSSQNSSDALQIVALAGTSREAQTCWENQQQLCGDFASMEYANLHGALNRPSLNDLRTTLTKNGRIAKISSQLFEYYIDEEKQLQNECEKICLSLQKTVIEHHERLSKKFYQIFKDQTSFNYDDKFQEQIRTYFQNSNDTTERLLKTELNDKLSTGLRECYISVATCLQKRAYDTANETVTEMRKAMEAATFQTRQNVTNNNNQNHPNYIAIDNLLARNAMFQRMGDASNIVNQDNPSPSQRIKKADSIESLDVTKAKRAVTHVQPDVTNTTDLGSDQRSNSNSNVSSSSPKMNAWRKAIAGNNGEKTEQSLPATDPIYGNVINYGTKQNQQSGSTIDDDGGIIEHDLLALVAKEQEKDVTLKSPEKRKKQYESPPALPKKEGISAKRAPVPTPITSTTNLDVEIESTQKLAHTTKDRPRRQNVRRPAKRSTNGTTKGNESSSDGLITDDDESALMNESSNLVVQQSEPTPPLPEATVITEPPNAKLKSALRTTSRDKPDELKQSQPTQPPPSQAVQIRPSLPTGSIGSANKKDNSDHALSPVGSALSSTGNASLTTATNSTLMSTSLINSDSIRGLSSDNDNEQMIRSAHGGLSLVDENISSEVSSPRPSILARSKLPPGAPRVLPSDTDVPPVRLRHIQAEKKTSLTASPSVSTQLQNPSVPDELKKNESPDINNEQYKRLSVKERAKLLTTNTSSNNNNNNSTAPVDTKRQNSSTSSTEYTFVAKAAGYLRSSLVRKQKITVSYISRIEIMSHTILLIQPTSDPLTRTYSDYESQDLCFEIIIKMFEEHLLKYRSSTSSQLSIVYHFNDLSLFIDSIQDLSLFIYKPLTATYEQHDKVSLKKILYAYLKKQGQQNDASD</sequence>
<feature type="compositionally biased region" description="Polar residues" evidence="2">
    <location>
        <begin position="1090"/>
        <end position="1105"/>
    </location>
</feature>
<feature type="compositionally biased region" description="Polar residues" evidence="2">
    <location>
        <begin position="890"/>
        <end position="901"/>
    </location>
</feature>
<feature type="region of interest" description="Disordered" evidence="2">
    <location>
        <begin position="1019"/>
        <end position="1212"/>
    </location>
</feature>
<dbReference type="GO" id="GO:0034315">
    <property type="term" value="P:regulation of Arp2/3 complex-mediated actin nucleation"/>
    <property type="evidence" value="ECO:0007669"/>
    <property type="project" value="TreeGrafter"/>
</dbReference>
<keyword evidence="6" id="KW-1185">Reference proteome</keyword>